<gene>
    <name evidence="1" type="ORF">QQ020_20115</name>
</gene>
<evidence type="ECO:0008006" key="3">
    <source>
        <dbReference type="Google" id="ProtNLM"/>
    </source>
</evidence>
<evidence type="ECO:0000313" key="1">
    <source>
        <dbReference type="EMBL" id="MDN5214396.1"/>
    </source>
</evidence>
<dbReference type="Proteomes" id="UP001172083">
    <property type="component" value="Unassembled WGS sequence"/>
</dbReference>
<sequence>MMIQENLDQMNNLIGQGQIIEAVDRFFDDNILTQEVGSDPVEGKAGKREGLVGFVNSIAAVRGITVHNSAIVGDTTYSEYTFQFDMKDGGKIDWHEVISRKWAGDKVIEERYFQN</sequence>
<name>A0ABT8LAZ3_9BACT</name>
<accession>A0ABT8LAZ3</accession>
<keyword evidence="2" id="KW-1185">Reference proteome</keyword>
<dbReference type="EMBL" id="JAUJEB010000004">
    <property type="protein sequence ID" value="MDN5214396.1"/>
    <property type="molecule type" value="Genomic_DNA"/>
</dbReference>
<organism evidence="1 2">
    <name type="scientific">Agaribacillus aureus</name>
    <dbReference type="NCBI Taxonomy" id="3051825"/>
    <lineage>
        <taxon>Bacteria</taxon>
        <taxon>Pseudomonadati</taxon>
        <taxon>Bacteroidota</taxon>
        <taxon>Cytophagia</taxon>
        <taxon>Cytophagales</taxon>
        <taxon>Splendidivirgaceae</taxon>
        <taxon>Agaribacillus</taxon>
    </lineage>
</organism>
<evidence type="ECO:0000313" key="2">
    <source>
        <dbReference type="Proteomes" id="UP001172083"/>
    </source>
</evidence>
<proteinExistence type="predicted"/>
<dbReference type="InterPro" id="IPR032710">
    <property type="entry name" value="NTF2-like_dom_sf"/>
</dbReference>
<dbReference type="RefSeq" id="WP_346759730.1">
    <property type="nucleotide sequence ID" value="NZ_JAUJEB010000004.1"/>
</dbReference>
<protein>
    <recommendedName>
        <fullName evidence="3">SnoaL-like domain-containing protein</fullName>
    </recommendedName>
</protein>
<dbReference type="SUPFAM" id="SSF54427">
    <property type="entry name" value="NTF2-like"/>
    <property type="match status" value="1"/>
</dbReference>
<dbReference type="Gene3D" id="3.10.450.50">
    <property type="match status" value="1"/>
</dbReference>
<reference evidence="1" key="1">
    <citation type="submission" date="2023-06" db="EMBL/GenBank/DDBJ databases">
        <title>Genomic of Agaribacillus aureum.</title>
        <authorList>
            <person name="Wang G."/>
        </authorList>
    </citation>
    <scope>NUCLEOTIDE SEQUENCE</scope>
    <source>
        <strain evidence="1">BMA12</strain>
    </source>
</reference>
<comment type="caution">
    <text evidence="1">The sequence shown here is derived from an EMBL/GenBank/DDBJ whole genome shotgun (WGS) entry which is preliminary data.</text>
</comment>